<evidence type="ECO:0000313" key="3">
    <source>
        <dbReference type="Proteomes" id="UP001058974"/>
    </source>
</evidence>
<comment type="caution">
    <text evidence="2">The sequence shown here is derived from an EMBL/GenBank/DDBJ whole genome shotgun (WGS) entry which is preliminary data.</text>
</comment>
<accession>A0A9D5A0F4</accession>
<proteinExistence type="predicted"/>
<reference evidence="2 3" key="1">
    <citation type="journal article" date="2022" name="Nat. Genet.">
        <title>Improved pea reference genome and pan-genome highlight genomic features and evolutionary characteristics.</title>
        <authorList>
            <person name="Yang T."/>
            <person name="Liu R."/>
            <person name="Luo Y."/>
            <person name="Hu S."/>
            <person name="Wang D."/>
            <person name="Wang C."/>
            <person name="Pandey M.K."/>
            <person name="Ge S."/>
            <person name="Xu Q."/>
            <person name="Li N."/>
            <person name="Li G."/>
            <person name="Huang Y."/>
            <person name="Saxena R.K."/>
            <person name="Ji Y."/>
            <person name="Li M."/>
            <person name="Yan X."/>
            <person name="He Y."/>
            <person name="Liu Y."/>
            <person name="Wang X."/>
            <person name="Xiang C."/>
            <person name="Varshney R.K."/>
            <person name="Ding H."/>
            <person name="Gao S."/>
            <person name="Zong X."/>
        </authorList>
    </citation>
    <scope>NUCLEOTIDE SEQUENCE [LARGE SCALE GENOMIC DNA]</scope>
    <source>
        <strain evidence="2 3">cv. Zhongwan 6</strain>
    </source>
</reference>
<organism evidence="2 3">
    <name type="scientific">Pisum sativum</name>
    <name type="common">Garden pea</name>
    <name type="synonym">Lathyrus oleraceus</name>
    <dbReference type="NCBI Taxonomy" id="3888"/>
    <lineage>
        <taxon>Eukaryota</taxon>
        <taxon>Viridiplantae</taxon>
        <taxon>Streptophyta</taxon>
        <taxon>Embryophyta</taxon>
        <taxon>Tracheophyta</taxon>
        <taxon>Spermatophyta</taxon>
        <taxon>Magnoliopsida</taxon>
        <taxon>eudicotyledons</taxon>
        <taxon>Gunneridae</taxon>
        <taxon>Pentapetalae</taxon>
        <taxon>rosids</taxon>
        <taxon>fabids</taxon>
        <taxon>Fabales</taxon>
        <taxon>Fabaceae</taxon>
        <taxon>Papilionoideae</taxon>
        <taxon>50 kb inversion clade</taxon>
        <taxon>NPAAA clade</taxon>
        <taxon>Hologalegina</taxon>
        <taxon>IRL clade</taxon>
        <taxon>Fabeae</taxon>
        <taxon>Lathyrus</taxon>
    </lineage>
</organism>
<feature type="region of interest" description="Disordered" evidence="1">
    <location>
        <begin position="1"/>
        <end position="29"/>
    </location>
</feature>
<dbReference type="Proteomes" id="UP001058974">
    <property type="component" value="Chromosome 6"/>
</dbReference>
<protein>
    <submittedName>
        <fullName evidence="2">Uncharacterized protein</fullName>
    </submittedName>
</protein>
<evidence type="ECO:0000313" key="2">
    <source>
        <dbReference type="EMBL" id="KAI5392737.1"/>
    </source>
</evidence>
<keyword evidence="3" id="KW-1185">Reference proteome</keyword>
<dbReference type="Gramene" id="Psat06G0005600-T1">
    <property type="protein sequence ID" value="KAI5392737.1"/>
    <property type="gene ID" value="KIW84_060056"/>
</dbReference>
<dbReference type="EMBL" id="JAMSHJ010000006">
    <property type="protein sequence ID" value="KAI5392737.1"/>
    <property type="molecule type" value="Genomic_DNA"/>
</dbReference>
<feature type="compositionally biased region" description="Polar residues" evidence="1">
    <location>
        <begin position="1"/>
        <end position="10"/>
    </location>
</feature>
<evidence type="ECO:0000256" key="1">
    <source>
        <dbReference type="SAM" id="MobiDB-lite"/>
    </source>
</evidence>
<gene>
    <name evidence="2" type="ORF">KIW84_060056</name>
</gene>
<sequence>MESFELSSQDAHSKKKSVASLHNGRPRLNISLGAESSNFERLSKHFSNKMESADLQSNPKTRKPNYEYLQNWVKRILREWEILEKNLPG</sequence>
<name>A0A9D5A0F4_PEA</name>
<dbReference type="AlphaFoldDB" id="A0A9D5A0F4"/>